<gene>
    <name evidence="1" type="ORF">NOO_LOCUS2467</name>
</gene>
<protein>
    <submittedName>
        <fullName evidence="3">Ovule protein</fullName>
    </submittedName>
</protein>
<reference evidence="1 2" key="2">
    <citation type="submission" date="2018-08" db="EMBL/GenBank/DDBJ databases">
        <authorList>
            <person name="Laetsch R D."/>
            <person name="Stevens L."/>
            <person name="Kumar S."/>
            <person name="Blaxter L. M."/>
        </authorList>
    </citation>
    <scope>NUCLEOTIDE SEQUENCE [LARGE SCALE GENOMIC DNA]</scope>
</reference>
<reference evidence="3" key="1">
    <citation type="submission" date="2016-06" db="UniProtKB">
        <authorList>
            <consortium name="WormBaseParasite"/>
        </authorList>
    </citation>
    <scope>IDENTIFICATION</scope>
</reference>
<dbReference type="Proteomes" id="UP000271087">
    <property type="component" value="Unassembled WGS sequence"/>
</dbReference>
<evidence type="ECO:0000313" key="1">
    <source>
        <dbReference type="EMBL" id="VDK66359.1"/>
    </source>
</evidence>
<dbReference type="AlphaFoldDB" id="A0A182E3B2"/>
<accession>A0A182E3B2</accession>
<dbReference type="WBParaSite" id="nOo.2.0.1.t02467-RA">
    <property type="protein sequence ID" value="nOo.2.0.1.t02467-RA"/>
    <property type="gene ID" value="nOo.2.0.1.g02467"/>
</dbReference>
<sequence length="137" mass="15980">MGSCTCTFMRHEHTNQTKVLFCRLTFFPIPIQLQNSFGSYRIWIRVTSNVNLLCNGSCYLFTAKGFQPKRRMKLNYSESFTVSAGAITKQLDYCKELFPTTIFFIYCSKVHLLVVYFFNNYVATKISLKGKEQRFCV</sequence>
<organism evidence="3">
    <name type="scientific">Onchocerca ochengi</name>
    <name type="common">Filarial nematode worm</name>
    <dbReference type="NCBI Taxonomy" id="42157"/>
    <lineage>
        <taxon>Eukaryota</taxon>
        <taxon>Metazoa</taxon>
        <taxon>Ecdysozoa</taxon>
        <taxon>Nematoda</taxon>
        <taxon>Chromadorea</taxon>
        <taxon>Rhabditida</taxon>
        <taxon>Spirurina</taxon>
        <taxon>Spiruromorpha</taxon>
        <taxon>Filarioidea</taxon>
        <taxon>Onchocercidae</taxon>
        <taxon>Onchocerca</taxon>
    </lineage>
</organism>
<proteinExistence type="predicted"/>
<keyword evidence="2" id="KW-1185">Reference proteome</keyword>
<evidence type="ECO:0000313" key="3">
    <source>
        <dbReference type="WBParaSite" id="nOo.2.0.1.t02467-RA"/>
    </source>
</evidence>
<name>A0A182E3B2_ONCOC</name>
<evidence type="ECO:0000313" key="2">
    <source>
        <dbReference type="Proteomes" id="UP000271087"/>
    </source>
</evidence>
<dbReference type="EMBL" id="UYRW01000390">
    <property type="protein sequence ID" value="VDK66359.1"/>
    <property type="molecule type" value="Genomic_DNA"/>
</dbReference>